<accession>A0A0E9SG52</accession>
<proteinExistence type="predicted"/>
<protein>
    <submittedName>
        <fullName evidence="1">Uncharacterized protein</fullName>
    </submittedName>
</protein>
<dbReference type="AlphaFoldDB" id="A0A0E9SG52"/>
<reference evidence="1" key="2">
    <citation type="journal article" date="2015" name="Fish Shellfish Immunol.">
        <title>Early steps in the European eel (Anguilla anguilla)-Vibrio vulnificus interaction in the gills: Role of the RtxA13 toxin.</title>
        <authorList>
            <person name="Callol A."/>
            <person name="Pajuelo D."/>
            <person name="Ebbesson L."/>
            <person name="Teles M."/>
            <person name="MacKenzie S."/>
            <person name="Amaro C."/>
        </authorList>
    </citation>
    <scope>NUCLEOTIDE SEQUENCE</scope>
</reference>
<reference evidence="1" key="1">
    <citation type="submission" date="2014-11" db="EMBL/GenBank/DDBJ databases">
        <authorList>
            <person name="Amaro Gonzalez C."/>
        </authorList>
    </citation>
    <scope>NUCLEOTIDE SEQUENCE</scope>
</reference>
<name>A0A0E9SG52_ANGAN</name>
<dbReference type="EMBL" id="GBXM01069094">
    <property type="protein sequence ID" value="JAH39483.1"/>
    <property type="molecule type" value="Transcribed_RNA"/>
</dbReference>
<sequence length="16" mass="1772">MWSSECTPQSVFGLSL</sequence>
<evidence type="ECO:0000313" key="1">
    <source>
        <dbReference type="EMBL" id="JAH39483.1"/>
    </source>
</evidence>
<organism evidence="1">
    <name type="scientific">Anguilla anguilla</name>
    <name type="common">European freshwater eel</name>
    <name type="synonym">Muraena anguilla</name>
    <dbReference type="NCBI Taxonomy" id="7936"/>
    <lineage>
        <taxon>Eukaryota</taxon>
        <taxon>Metazoa</taxon>
        <taxon>Chordata</taxon>
        <taxon>Craniata</taxon>
        <taxon>Vertebrata</taxon>
        <taxon>Euteleostomi</taxon>
        <taxon>Actinopterygii</taxon>
        <taxon>Neopterygii</taxon>
        <taxon>Teleostei</taxon>
        <taxon>Anguilliformes</taxon>
        <taxon>Anguillidae</taxon>
        <taxon>Anguilla</taxon>
    </lineage>
</organism>